<evidence type="ECO:0000259" key="5">
    <source>
        <dbReference type="Pfam" id="PF00171"/>
    </source>
</evidence>
<feature type="active site" evidence="3">
    <location>
        <position position="252"/>
    </location>
</feature>
<reference evidence="7" key="3">
    <citation type="submission" date="2023-06" db="EMBL/GenBank/DDBJ databases">
        <authorList>
            <person name="Spilker T."/>
        </authorList>
    </citation>
    <scope>NUCLEOTIDE SEQUENCE</scope>
    <source>
        <strain evidence="7">FLAC1071</strain>
    </source>
</reference>
<dbReference type="EMBL" id="JASZZX010000088">
    <property type="protein sequence ID" value="MDM3930468.1"/>
    <property type="molecule type" value="Genomic_DNA"/>
</dbReference>
<sequence length="482" mass="51274">MFKRDQLFIGGQWVTPSSGQTITVYDSATEESVGVVPEPTTAEIDRAIAEARHAFDEGPWPRMMPTERAAYLIRIAEALDERTEELARTQTQEVGCPYLFCLYGHARAGAGWFRYYAEMADSELWTQTRSRPDDLPTSTLVREPVGVVAAIAPWNAPHYLCCSKLAPALLAGCTVVLKPAAEAALDGYLLADAVHAAGLPKGVVSILPGGRDAGDHLIRSTQIDKVSFTGSTAVGRHIAAVAGQNLVRVSLELGGKSAAIIADDAEPDKVLPTLVFGSTVNNGQACAALTRILVPQPRLSEWTDAIGAAFDAIEVGDPFDEKVTVGPLVSKRQQDRVLGYLSLARKEGGRFVAGGGTPPELTRGWYIAPTVIAGLTNHARVSREEIFGPVVVVLPHQGDEDAVRIANDSEYGLYSAVYSSDEERARSIAAGVRAGGCVINGVFLDNATPFGGYKASGIGREGGPEGLCEYTEIKSITVLPQG</sequence>
<dbReference type="Pfam" id="PF00171">
    <property type="entry name" value="Aldedh"/>
    <property type="match status" value="1"/>
</dbReference>
<dbReference type="SUPFAM" id="SSF53720">
    <property type="entry name" value="ALDH-like"/>
    <property type="match status" value="1"/>
</dbReference>
<dbReference type="PROSITE" id="PS00687">
    <property type="entry name" value="ALDEHYDE_DEHYDR_GLU"/>
    <property type="match status" value="1"/>
</dbReference>
<reference evidence="6 8" key="1">
    <citation type="journal article" date="2017" name="Lancet Infect. Dis.">
        <title>Global outbreak of severe Mycobacterium chimaera disease after cardiac surgery: a molecular epidemiological study.</title>
        <authorList>
            <person name="van Ingen J."/>
            <person name="Kohl T."/>
            <person name="Kranzer K."/>
            <person name="Hasse B."/>
            <person name="Keller P."/>
            <person name="Szafranska A."/>
            <person name="Hillemann D."/>
            <person name="Chand M."/>
            <person name="Schreiber P."/>
            <person name="Sommerstein R."/>
            <person name="Berger C."/>
            <person name="Genoni M."/>
            <person name="Ruegg C."/>
            <person name="Troillet N."/>
            <person name="Widmer A.F."/>
            <person name="Becker S.L."/>
            <person name="Herrmann M."/>
            <person name="Eckmanns T."/>
            <person name="Haller S."/>
            <person name="Hoeller C."/>
            <person name="Debast S.B."/>
            <person name="Wolfhagen M.J."/>
            <person name="Hopman J."/>
            <person name="Kluytmans J."/>
            <person name="Langelaar M."/>
            <person name="Notermans D.W."/>
            <person name="ten Oever J."/>
            <person name="van den Barselaar P."/>
            <person name="Vonk A.B.A."/>
            <person name="Vos M.C."/>
            <person name="Ahmed N."/>
            <person name="Brown T."/>
            <person name="Crook D."/>
            <person name="Lamagni T."/>
            <person name="Phin N."/>
            <person name="Smith E.G."/>
            <person name="Zambon M."/>
            <person name="Serr A."/>
            <person name="Goetting T."/>
            <person name="Ebner W."/>
            <person name="Thuermer A."/>
            <person name="Utpatel C."/>
            <person name="Sproer C."/>
            <person name="Bunk B."/>
            <person name="Nubel U."/>
            <person name="Bloemberg G."/>
            <person name="Bottger E."/>
            <person name="Niemann S."/>
            <person name="Wagner D."/>
            <person name="Sax H."/>
        </authorList>
    </citation>
    <scope>NUCLEOTIDE SEQUENCE [LARGE SCALE GENOMIC DNA]</scope>
    <source>
        <strain evidence="6 8">ZUERICH-2</strain>
    </source>
</reference>
<evidence type="ECO:0000256" key="2">
    <source>
        <dbReference type="ARBA" id="ARBA00023002"/>
    </source>
</evidence>
<dbReference type="RefSeq" id="WP_089152237.1">
    <property type="nucleotide sequence ID" value="NZ_CP015267.1"/>
</dbReference>
<name>A0A7U5MPZ1_MYCIT</name>
<dbReference type="EMBL" id="CP015267">
    <property type="protein sequence ID" value="ASL17528.1"/>
    <property type="molecule type" value="Genomic_DNA"/>
</dbReference>
<dbReference type="Gene3D" id="3.40.309.10">
    <property type="entry name" value="Aldehyde Dehydrogenase, Chain A, domain 2"/>
    <property type="match status" value="1"/>
</dbReference>
<dbReference type="Proteomes" id="UP001529272">
    <property type="component" value="Unassembled WGS sequence"/>
</dbReference>
<dbReference type="Proteomes" id="UP000198286">
    <property type="component" value="Chromosome"/>
</dbReference>
<dbReference type="GO" id="GO:0016620">
    <property type="term" value="F:oxidoreductase activity, acting on the aldehyde or oxo group of donors, NAD or NADP as acceptor"/>
    <property type="evidence" value="ECO:0007669"/>
    <property type="project" value="InterPro"/>
</dbReference>
<dbReference type="PANTHER" id="PTHR42804">
    <property type="entry name" value="ALDEHYDE DEHYDROGENASE"/>
    <property type="match status" value="1"/>
</dbReference>
<organism evidence="6 8">
    <name type="scientific">Mycobacterium intracellulare subsp. chimaera</name>
    <dbReference type="NCBI Taxonomy" id="222805"/>
    <lineage>
        <taxon>Bacteria</taxon>
        <taxon>Bacillati</taxon>
        <taxon>Actinomycetota</taxon>
        <taxon>Actinomycetes</taxon>
        <taxon>Mycobacteriales</taxon>
        <taxon>Mycobacteriaceae</taxon>
        <taxon>Mycobacterium</taxon>
        <taxon>Mycobacterium avium complex (MAC)</taxon>
    </lineage>
</organism>
<keyword evidence="2 4" id="KW-0560">Oxidoreductase</keyword>
<dbReference type="AlphaFoldDB" id="A0A7U5MPZ1"/>
<evidence type="ECO:0000256" key="1">
    <source>
        <dbReference type="ARBA" id="ARBA00009986"/>
    </source>
</evidence>
<dbReference type="InterPro" id="IPR016161">
    <property type="entry name" value="Ald_DH/histidinol_DH"/>
</dbReference>
<dbReference type="InterPro" id="IPR016163">
    <property type="entry name" value="Ald_DH_C"/>
</dbReference>
<proteinExistence type="inferred from homology"/>
<dbReference type="InterPro" id="IPR029510">
    <property type="entry name" value="Ald_DH_CS_GLU"/>
</dbReference>
<evidence type="ECO:0000313" key="6">
    <source>
        <dbReference type="EMBL" id="ASL17528.1"/>
    </source>
</evidence>
<dbReference type="FunFam" id="3.40.605.10:FF:000007">
    <property type="entry name" value="NAD/NADP-dependent betaine aldehyde dehydrogenase"/>
    <property type="match status" value="1"/>
</dbReference>
<dbReference type="InterPro" id="IPR015590">
    <property type="entry name" value="Aldehyde_DH_dom"/>
</dbReference>
<protein>
    <submittedName>
        <fullName evidence="6 7">Aldehyde dehydrogenase</fullName>
    </submittedName>
</protein>
<comment type="similarity">
    <text evidence="1 4">Belongs to the aldehyde dehydrogenase family.</text>
</comment>
<dbReference type="PANTHER" id="PTHR42804:SF1">
    <property type="entry name" value="ALDEHYDE DEHYDROGENASE-RELATED"/>
    <property type="match status" value="1"/>
</dbReference>
<evidence type="ECO:0000313" key="7">
    <source>
        <dbReference type="EMBL" id="MDM3930468.1"/>
    </source>
</evidence>
<dbReference type="InterPro" id="IPR016162">
    <property type="entry name" value="Ald_DH_N"/>
</dbReference>
<feature type="domain" description="Aldehyde dehydrogenase" evidence="5">
    <location>
        <begin position="13"/>
        <end position="476"/>
    </location>
</feature>
<dbReference type="Gene3D" id="3.40.605.10">
    <property type="entry name" value="Aldehyde Dehydrogenase, Chain A, domain 1"/>
    <property type="match status" value="1"/>
</dbReference>
<evidence type="ECO:0000256" key="3">
    <source>
        <dbReference type="PROSITE-ProRule" id="PRU10007"/>
    </source>
</evidence>
<reference evidence="7" key="2">
    <citation type="submission" date="2023-06" db="EMBL/GenBank/DDBJ databases">
        <title>Itaconate inhibition of nontuberculous mycobacteria.</title>
        <authorList>
            <person name="Breen P."/>
            <person name="Zimbric M."/>
            <person name="Caverly L."/>
        </authorList>
    </citation>
    <scope>NUCLEOTIDE SEQUENCE</scope>
    <source>
        <strain evidence="7">FLAC1071</strain>
    </source>
</reference>
<keyword evidence="9" id="KW-1185">Reference proteome</keyword>
<evidence type="ECO:0000313" key="8">
    <source>
        <dbReference type="Proteomes" id="UP000198286"/>
    </source>
</evidence>
<accession>A0A7U5MPZ1</accession>
<evidence type="ECO:0000313" key="9">
    <source>
        <dbReference type="Proteomes" id="UP001529272"/>
    </source>
</evidence>
<evidence type="ECO:0000256" key="4">
    <source>
        <dbReference type="RuleBase" id="RU003345"/>
    </source>
</evidence>
<dbReference type="CDD" id="cd07139">
    <property type="entry name" value="ALDH_AldA-Rv0768"/>
    <property type="match status" value="1"/>
</dbReference>
<gene>
    <name evidence="6" type="ORF">MYCOZU2_05172</name>
    <name evidence="7" type="ORF">QRB35_31635</name>
</gene>